<dbReference type="InterPro" id="IPR035513">
    <property type="entry name" value="Invertase/methylesterase_inhib"/>
</dbReference>
<dbReference type="CDD" id="cd15798">
    <property type="entry name" value="PMEI-like_3"/>
    <property type="match status" value="1"/>
</dbReference>
<dbReference type="EMBL" id="CP136895">
    <property type="protein sequence ID" value="WOL12445.1"/>
    <property type="molecule type" value="Genomic_DNA"/>
</dbReference>
<dbReference type="Gene3D" id="1.20.140.40">
    <property type="entry name" value="Invertase/pectin methylesterase inhibitor family protein"/>
    <property type="match status" value="1"/>
</dbReference>
<dbReference type="SUPFAM" id="SSF101148">
    <property type="entry name" value="Plant invertase/pectin methylesterase inhibitor"/>
    <property type="match status" value="1"/>
</dbReference>
<keyword evidence="5" id="KW-1185">Reference proteome</keyword>
<dbReference type="AlphaFoldDB" id="A0AAQ3KPS8"/>
<keyword evidence="1 2" id="KW-0732">Signal</keyword>
<evidence type="ECO:0000313" key="4">
    <source>
        <dbReference type="EMBL" id="WOL12445.1"/>
    </source>
</evidence>
<feature type="domain" description="Pectinesterase inhibitor" evidence="3">
    <location>
        <begin position="38"/>
        <end position="191"/>
    </location>
</feature>
<dbReference type="Proteomes" id="UP001327560">
    <property type="component" value="Chromosome 6"/>
</dbReference>
<evidence type="ECO:0000256" key="1">
    <source>
        <dbReference type="ARBA" id="ARBA00022729"/>
    </source>
</evidence>
<proteinExistence type="predicted"/>
<dbReference type="PROSITE" id="PS51257">
    <property type="entry name" value="PROKAR_LIPOPROTEIN"/>
    <property type="match status" value="1"/>
</dbReference>
<evidence type="ECO:0000313" key="5">
    <source>
        <dbReference type="Proteomes" id="UP001327560"/>
    </source>
</evidence>
<reference evidence="4 5" key="1">
    <citation type="submission" date="2023-10" db="EMBL/GenBank/DDBJ databases">
        <title>Chromosome-scale genome assembly provides insights into flower coloration mechanisms of Canna indica.</title>
        <authorList>
            <person name="Li C."/>
        </authorList>
    </citation>
    <scope>NUCLEOTIDE SEQUENCE [LARGE SCALE GENOMIC DNA]</scope>
    <source>
        <tissue evidence="4">Flower</tissue>
    </source>
</reference>
<dbReference type="Pfam" id="PF04043">
    <property type="entry name" value="PMEI"/>
    <property type="match status" value="1"/>
</dbReference>
<organism evidence="4 5">
    <name type="scientific">Canna indica</name>
    <name type="common">Indian-shot</name>
    <dbReference type="NCBI Taxonomy" id="4628"/>
    <lineage>
        <taxon>Eukaryota</taxon>
        <taxon>Viridiplantae</taxon>
        <taxon>Streptophyta</taxon>
        <taxon>Embryophyta</taxon>
        <taxon>Tracheophyta</taxon>
        <taxon>Spermatophyta</taxon>
        <taxon>Magnoliopsida</taxon>
        <taxon>Liliopsida</taxon>
        <taxon>Zingiberales</taxon>
        <taxon>Cannaceae</taxon>
        <taxon>Canna</taxon>
    </lineage>
</organism>
<feature type="signal peptide" evidence="2">
    <location>
        <begin position="1"/>
        <end position="24"/>
    </location>
</feature>
<sequence>MTTRSLTMLFFFFFFFLLLAIASCQSSSSAPAQDATCNATEFIRSQCRVTRYADLCVSSLSGTAVAARQSPVRLTCAAASITLARLLALRKHVSALRRAAGKKAAALQDCVVELGDAVNQVNRTVKELSGLDQSLQRTPEMAWRVSNAQTWMSAALTDEGTCSDGFEDVGGGGSVGADVRRRVEKSYHEGIMDNEIREKKQSCYADIER</sequence>
<dbReference type="GO" id="GO:0004857">
    <property type="term" value="F:enzyme inhibitor activity"/>
    <property type="evidence" value="ECO:0007669"/>
    <property type="project" value="InterPro"/>
</dbReference>
<protein>
    <submittedName>
        <fullName evidence="4">21 kDa protein-like</fullName>
    </submittedName>
</protein>
<gene>
    <name evidence="4" type="ORF">Cni_G21212</name>
</gene>
<accession>A0AAQ3KPS8</accession>
<dbReference type="InterPro" id="IPR051955">
    <property type="entry name" value="PME_Inhibitor"/>
</dbReference>
<evidence type="ECO:0000259" key="3">
    <source>
        <dbReference type="SMART" id="SM00856"/>
    </source>
</evidence>
<evidence type="ECO:0000256" key="2">
    <source>
        <dbReference type="SAM" id="SignalP"/>
    </source>
</evidence>
<dbReference type="InterPro" id="IPR006501">
    <property type="entry name" value="Pectinesterase_inhib_dom"/>
</dbReference>
<name>A0AAQ3KPS8_9LILI</name>
<dbReference type="SMART" id="SM00856">
    <property type="entry name" value="PMEI"/>
    <property type="match status" value="1"/>
</dbReference>
<dbReference type="PANTHER" id="PTHR31080:SF64">
    <property type="entry name" value="PLANT INVERTASE_PECTIN METHYLESTERASE INHIBITOR SUPERFAMILY PROTEIN"/>
    <property type="match status" value="1"/>
</dbReference>
<feature type="chain" id="PRO_5042958505" evidence="2">
    <location>
        <begin position="25"/>
        <end position="209"/>
    </location>
</feature>
<dbReference type="PANTHER" id="PTHR31080">
    <property type="entry name" value="PECTINESTERASE INHIBITOR-LIKE"/>
    <property type="match status" value="1"/>
</dbReference>
<dbReference type="NCBIfam" id="TIGR01614">
    <property type="entry name" value="PME_inhib"/>
    <property type="match status" value="1"/>
</dbReference>